<keyword evidence="2" id="KW-1185">Reference proteome</keyword>
<proteinExistence type="predicted"/>
<protein>
    <submittedName>
        <fullName evidence="1">Uncharacterized protein</fullName>
    </submittedName>
</protein>
<evidence type="ECO:0000313" key="2">
    <source>
        <dbReference type="Proteomes" id="UP001179842"/>
    </source>
</evidence>
<gene>
    <name evidence="1" type="ORF">QEG99_03260</name>
</gene>
<evidence type="ECO:0000313" key="1">
    <source>
        <dbReference type="EMBL" id="WGI36457.1"/>
    </source>
</evidence>
<name>A0ABY8LT88_9BACT</name>
<organism evidence="1 2">
    <name type="scientific">Mesomycoplasma lagogenitalium</name>
    <dbReference type="NCBI Taxonomy" id="171286"/>
    <lineage>
        <taxon>Bacteria</taxon>
        <taxon>Bacillati</taxon>
        <taxon>Mycoplasmatota</taxon>
        <taxon>Mycoplasmoidales</taxon>
        <taxon>Metamycoplasmataceae</taxon>
        <taxon>Mesomycoplasma</taxon>
    </lineage>
</organism>
<dbReference type="RefSeq" id="WP_280101758.1">
    <property type="nucleotide sequence ID" value="NZ_CP122979.1"/>
</dbReference>
<accession>A0ABY8LT88</accession>
<sequence>MVEKYNYWKNHLKTLSVDLDKELSDHYFYKVKDVKNIVEQNTFSNYFSHPDEVNYSAVAQLFTRLKNEFTDFIQNCNDDEFVGIIKDDNGKVIWVKYDTDKMLKLFLDNSEHLWNPEEVAELRIKIKLK</sequence>
<reference evidence="1" key="1">
    <citation type="submission" date="2023-04" db="EMBL/GenBank/DDBJ databases">
        <title>Completed genome of Mycoplasma lagogenitalium type strain 12MS.</title>
        <authorList>
            <person name="Spergser J."/>
        </authorList>
    </citation>
    <scope>NUCLEOTIDE SEQUENCE</scope>
    <source>
        <strain evidence="1">12MS</strain>
    </source>
</reference>
<dbReference type="EMBL" id="CP122979">
    <property type="protein sequence ID" value="WGI36457.1"/>
    <property type="molecule type" value="Genomic_DNA"/>
</dbReference>
<dbReference type="Proteomes" id="UP001179842">
    <property type="component" value="Chromosome"/>
</dbReference>